<gene>
    <name evidence="4" type="ORF">H3H36_13960</name>
</gene>
<dbReference type="GO" id="GO:0000160">
    <property type="term" value="P:phosphorelay signal transduction system"/>
    <property type="evidence" value="ECO:0007669"/>
    <property type="project" value="InterPro"/>
</dbReference>
<dbReference type="InterPro" id="IPR011006">
    <property type="entry name" value="CheY-like_superfamily"/>
</dbReference>
<evidence type="ECO:0000259" key="3">
    <source>
        <dbReference type="PROSITE" id="PS50110"/>
    </source>
</evidence>
<dbReference type="EMBL" id="JACEZS010000011">
    <property type="protein sequence ID" value="MBA5606458.1"/>
    <property type="molecule type" value="Genomic_DNA"/>
</dbReference>
<dbReference type="Pfam" id="PF00072">
    <property type="entry name" value="Response_reg"/>
    <property type="match status" value="1"/>
</dbReference>
<dbReference type="PROSITE" id="PS50110">
    <property type="entry name" value="RESPONSE_REGULATORY"/>
    <property type="match status" value="1"/>
</dbReference>
<comment type="caution">
    <text evidence="4">The sequence shown here is derived from an EMBL/GenBank/DDBJ whole genome shotgun (WGS) entry which is preliminary data.</text>
</comment>
<dbReference type="SMART" id="SM00448">
    <property type="entry name" value="REC"/>
    <property type="match status" value="1"/>
</dbReference>
<dbReference type="RefSeq" id="WP_182218569.1">
    <property type="nucleotide sequence ID" value="NZ_JACEZS010000011.1"/>
</dbReference>
<reference evidence="4 5" key="1">
    <citation type="submission" date="2020-07" db="EMBL/GenBank/DDBJ databases">
        <title>Novel species isolated from subtropical streams in China.</title>
        <authorList>
            <person name="Lu H."/>
        </authorList>
    </citation>
    <scope>NUCLEOTIDE SEQUENCE [LARGE SCALE GENOMIC DNA]</scope>
    <source>
        <strain evidence="4 5">FT3S</strain>
    </source>
</reference>
<dbReference type="InterPro" id="IPR001789">
    <property type="entry name" value="Sig_transdc_resp-reg_receiver"/>
</dbReference>
<name>A0A7W2EIB9_9BURK</name>
<keyword evidence="1 2" id="KW-0597">Phosphoprotein</keyword>
<sequence>MNAAPHPAIIASAPCVLVVDDDAFQRAMLADMLGELGVATVLQAGDGAAGAAALDGAQPRPAVVVADLCMPGQDGFQLLEALAARRYGGGLILLSGQQEAVLHAASALARFHQLHLLGALAKPLRLDALRTALVRLA</sequence>
<evidence type="ECO:0000256" key="1">
    <source>
        <dbReference type="ARBA" id="ARBA00022553"/>
    </source>
</evidence>
<protein>
    <submittedName>
        <fullName evidence="4">Response regulator</fullName>
    </submittedName>
</protein>
<keyword evidence="5" id="KW-1185">Reference proteome</keyword>
<organism evidence="4 5">
    <name type="scientific">Rugamonas fusca</name>
    <dbReference type="NCBI Taxonomy" id="2758568"/>
    <lineage>
        <taxon>Bacteria</taxon>
        <taxon>Pseudomonadati</taxon>
        <taxon>Pseudomonadota</taxon>
        <taxon>Betaproteobacteria</taxon>
        <taxon>Burkholderiales</taxon>
        <taxon>Oxalobacteraceae</taxon>
        <taxon>Telluria group</taxon>
        <taxon>Rugamonas</taxon>
    </lineage>
</organism>
<dbReference type="Gene3D" id="3.40.50.2300">
    <property type="match status" value="1"/>
</dbReference>
<accession>A0A7W2EIB9</accession>
<dbReference type="InterPro" id="IPR050595">
    <property type="entry name" value="Bact_response_regulator"/>
</dbReference>
<feature type="modified residue" description="4-aspartylphosphate" evidence="2">
    <location>
        <position position="67"/>
    </location>
</feature>
<evidence type="ECO:0000313" key="4">
    <source>
        <dbReference type="EMBL" id="MBA5606458.1"/>
    </source>
</evidence>
<evidence type="ECO:0000256" key="2">
    <source>
        <dbReference type="PROSITE-ProRule" id="PRU00169"/>
    </source>
</evidence>
<dbReference type="AlphaFoldDB" id="A0A7W2EIB9"/>
<dbReference type="PANTHER" id="PTHR44591">
    <property type="entry name" value="STRESS RESPONSE REGULATOR PROTEIN 1"/>
    <property type="match status" value="1"/>
</dbReference>
<dbReference type="SUPFAM" id="SSF52172">
    <property type="entry name" value="CheY-like"/>
    <property type="match status" value="1"/>
</dbReference>
<feature type="domain" description="Response regulatory" evidence="3">
    <location>
        <begin position="15"/>
        <end position="137"/>
    </location>
</feature>
<dbReference type="Proteomes" id="UP000566711">
    <property type="component" value="Unassembled WGS sequence"/>
</dbReference>
<evidence type="ECO:0000313" key="5">
    <source>
        <dbReference type="Proteomes" id="UP000566711"/>
    </source>
</evidence>
<dbReference type="PANTHER" id="PTHR44591:SF24">
    <property type="entry name" value="PROTEIN-GLUTAMATE METHYLESTERASE_PROTEIN-GLUTAMINE GLUTAMINASE 1"/>
    <property type="match status" value="1"/>
</dbReference>
<proteinExistence type="predicted"/>